<gene>
    <name evidence="1" type="ORF">SRO942_LOCUS28322</name>
</gene>
<name>A0A8S2QBZ5_9BILA</name>
<feature type="non-terminal residue" evidence="1">
    <location>
        <position position="1"/>
    </location>
</feature>
<protein>
    <submittedName>
        <fullName evidence="1">Uncharacterized protein</fullName>
    </submittedName>
</protein>
<sequence>DSQVPVAANLDGLDDWSRSLPYVDLIRQARVWGSPAKPWDANATTDPITGWPTSDFGVVLATNAVDMGGIYLLTAQGNAVVTV</sequence>
<feature type="non-terminal residue" evidence="1">
    <location>
        <position position="83"/>
    </location>
</feature>
<evidence type="ECO:0000313" key="1">
    <source>
        <dbReference type="EMBL" id="CAF4092013.1"/>
    </source>
</evidence>
<evidence type="ECO:0000313" key="2">
    <source>
        <dbReference type="Proteomes" id="UP000681722"/>
    </source>
</evidence>
<organism evidence="1 2">
    <name type="scientific">Didymodactylos carnosus</name>
    <dbReference type="NCBI Taxonomy" id="1234261"/>
    <lineage>
        <taxon>Eukaryota</taxon>
        <taxon>Metazoa</taxon>
        <taxon>Spiralia</taxon>
        <taxon>Gnathifera</taxon>
        <taxon>Rotifera</taxon>
        <taxon>Eurotatoria</taxon>
        <taxon>Bdelloidea</taxon>
        <taxon>Philodinida</taxon>
        <taxon>Philodinidae</taxon>
        <taxon>Didymodactylos</taxon>
    </lineage>
</organism>
<proteinExistence type="predicted"/>
<dbReference type="EMBL" id="CAJOBC010031408">
    <property type="protein sequence ID" value="CAF4092013.1"/>
    <property type="molecule type" value="Genomic_DNA"/>
</dbReference>
<reference evidence="1" key="1">
    <citation type="submission" date="2021-02" db="EMBL/GenBank/DDBJ databases">
        <authorList>
            <person name="Nowell W R."/>
        </authorList>
    </citation>
    <scope>NUCLEOTIDE SEQUENCE</scope>
</reference>
<accession>A0A8S2QBZ5</accession>
<dbReference type="AlphaFoldDB" id="A0A8S2QBZ5"/>
<dbReference type="Proteomes" id="UP000681722">
    <property type="component" value="Unassembled WGS sequence"/>
</dbReference>
<comment type="caution">
    <text evidence="1">The sequence shown here is derived from an EMBL/GenBank/DDBJ whole genome shotgun (WGS) entry which is preliminary data.</text>
</comment>